<sequence length="134" mass="14930">MREQEFRYVYSAPTERERREIESIRAAYLPDAERRSKTEQLRRLDARARRLPTAAALTTGIAGLLAFGGGMALTLELGQPVWGIVLSLLGAAVAAAAYPLHKLLLRRARKKYGARILALCDELLPEAKEKDRGQ</sequence>
<evidence type="ECO:0000313" key="2">
    <source>
        <dbReference type="EMBL" id="HIZ08913.1"/>
    </source>
</evidence>
<dbReference type="EMBL" id="DXCF01000002">
    <property type="protein sequence ID" value="HIZ08913.1"/>
    <property type="molecule type" value="Genomic_DNA"/>
</dbReference>
<name>A0A9D2D5H2_9FIRM</name>
<comment type="caution">
    <text evidence="2">The sequence shown here is derived from an EMBL/GenBank/DDBJ whole genome shotgun (WGS) entry which is preliminary data.</text>
</comment>
<organism evidence="2 3">
    <name type="scientific">Candidatus Borkfalkia avicola</name>
    <dbReference type="NCBI Taxonomy" id="2838503"/>
    <lineage>
        <taxon>Bacteria</taxon>
        <taxon>Bacillati</taxon>
        <taxon>Bacillota</taxon>
        <taxon>Clostridia</taxon>
        <taxon>Christensenellales</taxon>
        <taxon>Christensenellaceae</taxon>
        <taxon>Candidatus Borkfalkia</taxon>
    </lineage>
</organism>
<protein>
    <submittedName>
        <fullName evidence="2">Uncharacterized protein</fullName>
    </submittedName>
</protein>
<feature type="transmembrane region" description="Helical" evidence="1">
    <location>
        <begin position="81"/>
        <end position="101"/>
    </location>
</feature>
<proteinExistence type="predicted"/>
<feature type="transmembrane region" description="Helical" evidence="1">
    <location>
        <begin position="51"/>
        <end position="75"/>
    </location>
</feature>
<evidence type="ECO:0000256" key="1">
    <source>
        <dbReference type="SAM" id="Phobius"/>
    </source>
</evidence>
<keyword evidence="1" id="KW-0472">Membrane</keyword>
<evidence type="ECO:0000313" key="3">
    <source>
        <dbReference type="Proteomes" id="UP000824025"/>
    </source>
</evidence>
<gene>
    <name evidence="2" type="ORF">H9726_00355</name>
</gene>
<keyword evidence="1" id="KW-1133">Transmembrane helix</keyword>
<accession>A0A9D2D5H2</accession>
<dbReference type="AlphaFoldDB" id="A0A9D2D5H2"/>
<reference evidence="2" key="2">
    <citation type="submission" date="2021-04" db="EMBL/GenBank/DDBJ databases">
        <authorList>
            <person name="Gilroy R."/>
        </authorList>
    </citation>
    <scope>NUCLEOTIDE SEQUENCE</scope>
    <source>
        <strain evidence="2">CHK192-19661</strain>
    </source>
</reference>
<dbReference type="Proteomes" id="UP000824025">
    <property type="component" value="Unassembled WGS sequence"/>
</dbReference>
<reference evidence="2" key="1">
    <citation type="journal article" date="2021" name="PeerJ">
        <title>Extensive microbial diversity within the chicken gut microbiome revealed by metagenomics and culture.</title>
        <authorList>
            <person name="Gilroy R."/>
            <person name="Ravi A."/>
            <person name="Getino M."/>
            <person name="Pursley I."/>
            <person name="Horton D.L."/>
            <person name="Alikhan N.F."/>
            <person name="Baker D."/>
            <person name="Gharbi K."/>
            <person name="Hall N."/>
            <person name="Watson M."/>
            <person name="Adriaenssens E.M."/>
            <person name="Foster-Nyarko E."/>
            <person name="Jarju S."/>
            <person name="Secka A."/>
            <person name="Antonio M."/>
            <person name="Oren A."/>
            <person name="Chaudhuri R.R."/>
            <person name="La Ragione R."/>
            <person name="Hildebrand F."/>
            <person name="Pallen M.J."/>
        </authorList>
    </citation>
    <scope>NUCLEOTIDE SEQUENCE</scope>
    <source>
        <strain evidence="2">CHK192-19661</strain>
    </source>
</reference>
<keyword evidence="1" id="KW-0812">Transmembrane</keyword>